<keyword evidence="4" id="KW-0489">Methyltransferase</keyword>
<dbReference type="AlphaFoldDB" id="A0A8X7XYS6"/>
<feature type="transmembrane region" description="Helical" evidence="8">
    <location>
        <begin position="168"/>
        <end position="192"/>
    </location>
</feature>
<dbReference type="GO" id="GO:0005634">
    <property type="term" value="C:nucleus"/>
    <property type="evidence" value="ECO:0007669"/>
    <property type="project" value="UniProtKB-SubCell"/>
</dbReference>
<name>A0A8X7XYS6_POPTO</name>
<evidence type="ECO:0000256" key="6">
    <source>
        <dbReference type="ARBA" id="ARBA00022691"/>
    </source>
</evidence>
<keyword evidence="3" id="KW-0158">Chromosome</keyword>
<evidence type="ECO:0000259" key="10">
    <source>
        <dbReference type="PROSITE" id="PS50868"/>
    </source>
</evidence>
<dbReference type="InterPro" id="IPR025787">
    <property type="entry name" value="Hist-Lys_N-MeTrfase_SET2_plant"/>
</dbReference>
<dbReference type="InterPro" id="IPR006560">
    <property type="entry name" value="AWS_dom"/>
</dbReference>
<dbReference type="Pfam" id="PF00856">
    <property type="entry name" value="SET"/>
    <property type="match status" value="1"/>
</dbReference>
<comment type="caution">
    <text evidence="11">The sequence shown here is derived from an EMBL/GenBank/DDBJ whole genome shotgun (WGS) entry which is preliminary data.</text>
</comment>
<evidence type="ECO:0000256" key="5">
    <source>
        <dbReference type="ARBA" id="ARBA00022679"/>
    </source>
</evidence>
<dbReference type="CDD" id="cd19175">
    <property type="entry name" value="SET_ASHR3-like"/>
    <property type="match status" value="1"/>
</dbReference>
<feature type="transmembrane region" description="Helical" evidence="8">
    <location>
        <begin position="81"/>
        <end position="107"/>
    </location>
</feature>
<keyword evidence="5" id="KW-0808">Transferase</keyword>
<sequence length="475" mass="53160">MIGILQAYATGSHACCEEANSLCTYPFLILRHRNLDQRITLAFNKLLKEIGNQVEFELPDAFNKSKSTAYTVIKRKSCYDVLLYLPLFGSSFCGLCIASVDISLIGIETDIICPCAFKALGSLFLSLSPCMNIPHLLFLIDTFKIYISPRRLKGALRTMAYSAPAVHHWVPLVCVIEIAIVVHIYGLAPLLIKRMLLSSCSSGCKCGSSCSNKPFQHRPLKKMKLVQTEKCGSGIVADEDIKQGEFVIEYVGEVIDDNTCEERLWKMKHRGETNFYLCEINRNMVIDATYKGNKSRYINHSCSPNTEMQKWIIDGETRIGIFATHDIRKGEHLTYDYQFVQFGADQDCHCGASGCRKKLGVKPSKPKISSDAALKLVACQVAVSSPKLKAMLSGKDVYQNGGLHIGSSQHAVSSLPTYSCNCIGEVVRLSSRTDQKYFGIIKQYDEHSRKHSIMFEDGTVKFLDMSKEDWEFVTL</sequence>
<evidence type="ECO:0000259" key="9">
    <source>
        <dbReference type="PROSITE" id="PS50280"/>
    </source>
</evidence>
<dbReference type="EMBL" id="JAAWWB010000034">
    <property type="protein sequence ID" value="KAG6741176.1"/>
    <property type="molecule type" value="Genomic_DNA"/>
</dbReference>
<dbReference type="OrthoDB" id="422362at2759"/>
<dbReference type="SMART" id="SM00317">
    <property type="entry name" value="SET"/>
    <property type="match status" value="1"/>
</dbReference>
<evidence type="ECO:0000256" key="4">
    <source>
        <dbReference type="ARBA" id="ARBA00022603"/>
    </source>
</evidence>
<evidence type="ECO:0000313" key="11">
    <source>
        <dbReference type="EMBL" id="KAG6741176.1"/>
    </source>
</evidence>
<evidence type="ECO:0000256" key="8">
    <source>
        <dbReference type="SAM" id="Phobius"/>
    </source>
</evidence>
<organism evidence="11 12">
    <name type="scientific">Populus tomentosa</name>
    <name type="common">Chinese white poplar</name>
    <dbReference type="NCBI Taxonomy" id="118781"/>
    <lineage>
        <taxon>Eukaryota</taxon>
        <taxon>Viridiplantae</taxon>
        <taxon>Streptophyta</taxon>
        <taxon>Embryophyta</taxon>
        <taxon>Tracheophyta</taxon>
        <taxon>Spermatophyta</taxon>
        <taxon>Magnoliopsida</taxon>
        <taxon>eudicotyledons</taxon>
        <taxon>Gunneridae</taxon>
        <taxon>Pentapetalae</taxon>
        <taxon>rosids</taxon>
        <taxon>fabids</taxon>
        <taxon>Malpighiales</taxon>
        <taxon>Salicaceae</taxon>
        <taxon>Saliceae</taxon>
        <taxon>Populus</taxon>
    </lineage>
</organism>
<dbReference type="Proteomes" id="UP000886885">
    <property type="component" value="Chromosome 17D"/>
</dbReference>
<evidence type="ECO:0008006" key="13">
    <source>
        <dbReference type="Google" id="ProtNLM"/>
    </source>
</evidence>
<feature type="domain" description="SET" evidence="9">
    <location>
        <begin position="221"/>
        <end position="338"/>
    </location>
</feature>
<dbReference type="SMART" id="SM00508">
    <property type="entry name" value="PostSET"/>
    <property type="match status" value="1"/>
</dbReference>
<keyword evidence="6" id="KW-0949">S-adenosyl-L-methionine</keyword>
<dbReference type="CDD" id="cd20404">
    <property type="entry name" value="Tudor_Agenet_AtEML-like"/>
    <property type="match status" value="1"/>
</dbReference>
<dbReference type="InterPro" id="IPR050777">
    <property type="entry name" value="SET2_Histone-Lys_MeTrsfase"/>
</dbReference>
<keyword evidence="12" id="KW-1185">Reference proteome</keyword>
<keyword evidence="7" id="KW-0539">Nucleus</keyword>
<dbReference type="PROSITE" id="PS50868">
    <property type="entry name" value="POST_SET"/>
    <property type="match status" value="1"/>
</dbReference>
<dbReference type="GO" id="GO:0032259">
    <property type="term" value="P:methylation"/>
    <property type="evidence" value="ECO:0007669"/>
    <property type="project" value="UniProtKB-KW"/>
</dbReference>
<evidence type="ECO:0000256" key="2">
    <source>
        <dbReference type="ARBA" id="ARBA00004286"/>
    </source>
</evidence>
<evidence type="ECO:0000313" key="12">
    <source>
        <dbReference type="Proteomes" id="UP000886885"/>
    </source>
</evidence>
<proteinExistence type="predicted"/>
<evidence type="ECO:0000256" key="3">
    <source>
        <dbReference type="ARBA" id="ARBA00022454"/>
    </source>
</evidence>
<dbReference type="PROSITE" id="PS51578">
    <property type="entry name" value="SAM_MT43_SET2_2"/>
    <property type="match status" value="1"/>
</dbReference>
<dbReference type="Pfam" id="PF17907">
    <property type="entry name" value="AWS"/>
    <property type="match status" value="1"/>
</dbReference>
<reference evidence="11" key="1">
    <citation type="journal article" date="2020" name="bioRxiv">
        <title>Hybrid origin of Populus tomentosa Carr. identified through genome sequencing and phylogenomic analysis.</title>
        <authorList>
            <person name="An X."/>
            <person name="Gao K."/>
            <person name="Chen Z."/>
            <person name="Li J."/>
            <person name="Yang X."/>
            <person name="Yang X."/>
            <person name="Zhou J."/>
            <person name="Guo T."/>
            <person name="Zhao T."/>
            <person name="Huang S."/>
            <person name="Miao D."/>
            <person name="Khan W.U."/>
            <person name="Rao P."/>
            <person name="Ye M."/>
            <person name="Lei B."/>
            <person name="Liao W."/>
            <person name="Wang J."/>
            <person name="Ji L."/>
            <person name="Li Y."/>
            <person name="Guo B."/>
            <person name="Mustafa N.S."/>
            <person name="Li S."/>
            <person name="Yun Q."/>
            <person name="Keller S.R."/>
            <person name="Mao J."/>
            <person name="Zhang R."/>
            <person name="Strauss S.H."/>
        </authorList>
    </citation>
    <scope>NUCLEOTIDE SEQUENCE</scope>
    <source>
        <strain evidence="11">GM15</strain>
        <tissue evidence="11">Leaf</tissue>
    </source>
</reference>
<comment type="subcellular location">
    <subcellularLocation>
        <location evidence="2">Chromosome</location>
    </subcellularLocation>
    <subcellularLocation>
        <location evidence="1">Nucleus</location>
    </subcellularLocation>
</comment>
<gene>
    <name evidence="11" type="ORF">POTOM_054408</name>
</gene>
<dbReference type="PROSITE" id="PS50280">
    <property type="entry name" value="SET"/>
    <property type="match status" value="1"/>
</dbReference>
<keyword evidence="8" id="KW-1133">Transmembrane helix</keyword>
<dbReference type="InterPro" id="IPR001214">
    <property type="entry name" value="SET_dom"/>
</dbReference>
<feature type="domain" description="Post-SET" evidence="10">
    <location>
        <begin position="344"/>
        <end position="360"/>
    </location>
</feature>
<dbReference type="PANTHER" id="PTHR22884">
    <property type="entry name" value="SET DOMAIN PROTEINS"/>
    <property type="match status" value="1"/>
</dbReference>
<dbReference type="GO" id="GO:0005694">
    <property type="term" value="C:chromosome"/>
    <property type="evidence" value="ECO:0007669"/>
    <property type="project" value="UniProtKB-SubCell"/>
</dbReference>
<accession>A0A8X7XYS6</accession>
<dbReference type="InterPro" id="IPR003616">
    <property type="entry name" value="Post-SET_dom"/>
</dbReference>
<dbReference type="GO" id="GO:0042054">
    <property type="term" value="F:histone methyltransferase activity"/>
    <property type="evidence" value="ECO:0007669"/>
    <property type="project" value="InterPro"/>
</dbReference>
<evidence type="ECO:0000256" key="7">
    <source>
        <dbReference type="ARBA" id="ARBA00023242"/>
    </source>
</evidence>
<feature type="transmembrane region" description="Helical" evidence="8">
    <location>
        <begin position="119"/>
        <end position="147"/>
    </location>
</feature>
<dbReference type="InterPro" id="IPR047893">
    <property type="entry name" value="ASHR3-like_SET"/>
</dbReference>
<evidence type="ECO:0000256" key="1">
    <source>
        <dbReference type="ARBA" id="ARBA00004123"/>
    </source>
</evidence>
<keyword evidence="8" id="KW-0472">Membrane</keyword>
<protein>
    <recommendedName>
        <fullName evidence="13">Histone-lysine N-methyltransferase ASHH3</fullName>
    </recommendedName>
</protein>
<keyword evidence="8" id="KW-0812">Transmembrane</keyword>